<reference evidence="5 6" key="1">
    <citation type="submission" date="2017-07" db="EMBL/GenBank/DDBJ databases">
        <title>Elstera cyanobacteriorum sp. nov., a novel bacterium isolated from cyanobacterial aggregates in a eutrophic lake.</title>
        <authorList>
            <person name="Cai H."/>
        </authorList>
    </citation>
    <scope>NUCLEOTIDE SEQUENCE [LARGE SCALE GENOMIC DNA]</scope>
    <source>
        <strain evidence="5 6">TH019</strain>
    </source>
</reference>
<dbReference type="InterPro" id="IPR002818">
    <property type="entry name" value="DJ-1/PfpI"/>
</dbReference>
<keyword evidence="6" id="KW-1185">Reference proteome</keyword>
<comment type="caution">
    <text evidence="5">The sequence shown here is derived from an EMBL/GenBank/DDBJ whole genome shotgun (WGS) entry which is preliminary data.</text>
</comment>
<evidence type="ECO:0000313" key="5">
    <source>
        <dbReference type="EMBL" id="OYQ20554.1"/>
    </source>
</evidence>
<dbReference type="InterPro" id="IPR029062">
    <property type="entry name" value="Class_I_gatase-like"/>
</dbReference>
<dbReference type="PANTHER" id="PTHR43130">
    <property type="entry name" value="ARAC-FAMILY TRANSCRIPTIONAL REGULATOR"/>
    <property type="match status" value="1"/>
</dbReference>
<organism evidence="5 6">
    <name type="scientific">Elstera cyanobacteriorum</name>
    <dbReference type="NCBI Taxonomy" id="2022747"/>
    <lineage>
        <taxon>Bacteria</taxon>
        <taxon>Pseudomonadati</taxon>
        <taxon>Pseudomonadota</taxon>
        <taxon>Alphaproteobacteria</taxon>
        <taxon>Rhodospirillales</taxon>
        <taxon>Rhodospirillaceae</taxon>
        <taxon>Elstera</taxon>
    </lineage>
</organism>
<dbReference type="InterPro" id="IPR052158">
    <property type="entry name" value="INH-QAR"/>
</dbReference>
<evidence type="ECO:0000256" key="3">
    <source>
        <dbReference type="ARBA" id="ARBA00023163"/>
    </source>
</evidence>
<dbReference type="SUPFAM" id="SSF52317">
    <property type="entry name" value="Class I glutamine amidotransferase-like"/>
    <property type="match status" value="1"/>
</dbReference>
<dbReference type="EMBL" id="NOXS01000027">
    <property type="protein sequence ID" value="OYQ20554.1"/>
    <property type="molecule type" value="Genomic_DNA"/>
</dbReference>
<accession>A0A255XW01</accession>
<dbReference type="GO" id="GO:0003700">
    <property type="term" value="F:DNA-binding transcription factor activity"/>
    <property type="evidence" value="ECO:0007669"/>
    <property type="project" value="InterPro"/>
</dbReference>
<gene>
    <name evidence="5" type="ORF">CHR90_04040</name>
</gene>
<dbReference type="SMART" id="SM00342">
    <property type="entry name" value="HTH_ARAC"/>
    <property type="match status" value="1"/>
</dbReference>
<dbReference type="Gene3D" id="1.10.10.60">
    <property type="entry name" value="Homeodomain-like"/>
    <property type="match status" value="2"/>
</dbReference>
<protein>
    <recommendedName>
        <fullName evidence="4">HTH araC/xylS-type domain-containing protein</fullName>
    </recommendedName>
</protein>
<evidence type="ECO:0000259" key="4">
    <source>
        <dbReference type="PROSITE" id="PS01124"/>
    </source>
</evidence>
<keyword evidence="1" id="KW-0805">Transcription regulation</keyword>
<evidence type="ECO:0000313" key="6">
    <source>
        <dbReference type="Proteomes" id="UP000216361"/>
    </source>
</evidence>
<dbReference type="Proteomes" id="UP000216361">
    <property type="component" value="Unassembled WGS sequence"/>
</dbReference>
<keyword evidence="2" id="KW-0238">DNA-binding</keyword>
<dbReference type="InterPro" id="IPR018062">
    <property type="entry name" value="HTH_AraC-typ_CS"/>
</dbReference>
<dbReference type="GO" id="GO:0043565">
    <property type="term" value="F:sequence-specific DNA binding"/>
    <property type="evidence" value="ECO:0007669"/>
    <property type="project" value="InterPro"/>
</dbReference>
<dbReference type="InterPro" id="IPR018060">
    <property type="entry name" value="HTH_AraC"/>
</dbReference>
<dbReference type="RefSeq" id="WP_094407705.1">
    <property type="nucleotide sequence ID" value="NZ_BMJZ01000009.1"/>
</dbReference>
<dbReference type="SUPFAM" id="SSF46689">
    <property type="entry name" value="Homeodomain-like"/>
    <property type="match status" value="1"/>
</dbReference>
<dbReference type="PROSITE" id="PS00041">
    <property type="entry name" value="HTH_ARAC_FAMILY_1"/>
    <property type="match status" value="1"/>
</dbReference>
<dbReference type="InterPro" id="IPR009057">
    <property type="entry name" value="Homeodomain-like_sf"/>
</dbReference>
<dbReference type="Pfam" id="PF01965">
    <property type="entry name" value="DJ-1_PfpI"/>
    <property type="match status" value="1"/>
</dbReference>
<dbReference type="Gene3D" id="3.40.50.880">
    <property type="match status" value="1"/>
</dbReference>
<dbReference type="Pfam" id="PF12833">
    <property type="entry name" value="HTH_18"/>
    <property type="match status" value="1"/>
</dbReference>
<name>A0A255XW01_9PROT</name>
<evidence type="ECO:0000256" key="2">
    <source>
        <dbReference type="ARBA" id="ARBA00023125"/>
    </source>
</evidence>
<dbReference type="AlphaFoldDB" id="A0A255XW01"/>
<keyword evidence="3" id="KW-0804">Transcription</keyword>
<dbReference type="PANTHER" id="PTHR43130:SF3">
    <property type="entry name" value="HTH-TYPE TRANSCRIPTIONAL REGULATOR RV1931C"/>
    <property type="match status" value="1"/>
</dbReference>
<dbReference type="PROSITE" id="PS01124">
    <property type="entry name" value="HTH_ARAC_FAMILY_2"/>
    <property type="match status" value="1"/>
</dbReference>
<feature type="domain" description="HTH araC/xylS-type" evidence="4">
    <location>
        <begin position="200"/>
        <end position="300"/>
    </location>
</feature>
<sequence length="309" mass="33619">MTDHITVGLLAYPGAQQAALLGLSDLFALANRRADAHGATDLPRFAVNAWAPDSPRPAYLLVPPALGEPPSAQVAAPLVEPLRALHREGTVLVSVCAGAFLLAETGVLNGRRATTHWVYDAPFAARFPAVRLDTGRLLIDDGDVITAGGLMAWTDLGLTLVERHLGPALMREVARYLLVDPPGREQRTYAAFLPRFDHGDAAIVKAQHQLHRDPATPGPALATEAGLEDRTFLRRFRHATGLTPTAYRHALRLGQAQLLLETTRQTVDQIAWAIGYDDPGAFRRLFQAQLGLSPRAYRQKFARPAEGKM</sequence>
<dbReference type="OrthoDB" id="9793422at2"/>
<proteinExistence type="predicted"/>
<evidence type="ECO:0000256" key="1">
    <source>
        <dbReference type="ARBA" id="ARBA00023015"/>
    </source>
</evidence>